<evidence type="ECO:0000256" key="21">
    <source>
        <dbReference type="ARBA" id="ARBA00049966"/>
    </source>
</evidence>
<keyword evidence="10 22" id="KW-1133">Transmembrane helix</keyword>
<dbReference type="RefSeq" id="WP_036687328.1">
    <property type="nucleotide sequence ID" value="NZ_JNVM01000019.1"/>
</dbReference>
<evidence type="ECO:0000256" key="14">
    <source>
        <dbReference type="ARBA" id="ARBA00032370"/>
    </source>
</evidence>
<evidence type="ECO:0000256" key="13">
    <source>
        <dbReference type="ARBA" id="ARBA00023316"/>
    </source>
</evidence>
<dbReference type="GO" id="GO:0015648">
    <property type="term" value="F:lipid-linked peptidoglycan transporter activity"/>
    <property type="evidence" value="ECO:0007669"/>
    <property type="project" value="TreeGrafter"/>
</dbReference>
<evidence type="ECO:0000256" key="1">
    <source>
        <dbReference type="ARBA" id="ARBA00004651"/>
    </source>
</evidence>
<evidence type="ECO:0000256" key="20">
    <source>
        <dbReference type="ARBA" id="ARBA00049902"/>
    </source>
</evidence>
<dbReference type="OrthoDB" id="9812661at2"/>
<feature type="transmembrane region" description="Helical" evidence="22">
    <location>
        <begin position="12"/>
        <end position="30"/>
    </location>
</feature>
<dbReference type="NCBIfam" id="TIGR02614">
    <property type="entry name" value="ftsW"/>
    <property type="match status" value="1"/>
</dbReference>
<reference evidence="23 24" key="1">
    <citation type="submission" date="2014-06" db="EMBL/GenBank/DDBJ databases">
        <title>Draft genome sequence of Paenibacillus sp. MSt1.</title>
        <authorList>
            <person name="Aw Y.K."/>
            <person name="Ong K.S."/>
            <person name="Gan H.M."/>
            <person name="Lee S.M."/>
        </authorList>
    </citation>
    <scope>NUCLEOTIDE SEQUENCE [LARGE SCALE GENOMIC DNA]</scope>
    <source>
        <strain evidence="23 24">MSt1</strain>
    </source>
</reference>
<evidence type="ECO:0000256" key="7">
    <source>
        <dbReference type="ARBA" id="ARBA00022692"/>
    </source>
</evidence>
<evidence type="ECO:0000256" key="22">
    <source>
        <dbReference type="SAM" id="Phobius"/>
    </source>
</evidence>
<feature type="transmembrane region" description="Helical" evidence="22">
    <location>
        <begin position="50"/>
        <end position="67"/>
    </location>
</feature>
<evidence type="ECO:0000256" key="10">
    <source>
        <dbReference type="ARBA" id="ARBA00022989"/>
    </source>
</evidence>
<comment type="caution">
    <text evidence="23">The sequence shown here is derived from an EMBL/GenBank/DDBJ whole genome shotgun (WGS) entry which is preliminary data.</text>
</comment>
<dbReference type="GO" id="GO:0009252">
    <property type="term" value="P:peptidoglycan biosynthetic process"/>
    <property type="evidence" value="ECO:0007669"/>
    <property type="project" value="UniProtKB-KW"/>
</dbReference>
<feature type="transmembrane region" description="Helical" evidence="22">
    <location>
        <begin position="301"/>
        <end position="320"/>
    </location>
</feature>
<dbReference type="InterPro" id="IPR013437">
    <property type="entry name" value="FtsW"/>
</dbReference>
<feature type="transmembrane region" description="Helical" evidence="22">
    <location>
        <begin position="79"/>
        <end position="97"/>
    </location>
</feature>
<evidence type="ECO:0000256" key="6">
    <source>
        <dbReference type="ARBA" id="ARBA00022679"/>
    </source>
</evidence>
<dbReference type="GO" id="GO:0005886">
    <property type="term" value="C:plasma membrane"/>
    <property type="evidence" value="ECO:0007669"/>
    <property type="project" value="UniProtKB-SubCell"/>
</dbReference>
<keyword evidence="3" id="KW-1003">Cell membrane</keyword>
<dbReference type="EMBL" id="JNVM01000019">
    <property type="protein sequence ID" value="KEQ23822.1"/>
    <property type="molecule type" value="Genomic_DNA"/>
</dbReference>
<evidence type="ECO:0000256" key="17">
    <source>
        <dbReference type="ARBA" id="ARBA00041185"/>
    </source>
</evidence>
<dbReference type="GO" id="GO:0032153">
    <property type="term" value="C:cell division site"/>
    <property type="evidence" value="ECO:0007669"/>
    <property type="project" value="TreeGrafter"/>
</dbReference>
<dbReference type="Pfam" id="PF01098">
    <property type="entry name" value="FTSW_RODA_SPOVE"/>
    <property type="match status" value="1"/>
</dbReference>
<evidence type="ECO:0000256" key="4">
    <source>
        <dbReference type="ARBA" id="ARBA00022618"/>
    </source>
</evidence>
<evidence type="ECO:0000313" key="23">
    <source>
        <dbReference type="EMBL" id="KEQ23822.1"/>
    </source>
</evidence>
<dbReference type="PANTHER" id="PTHR30474:SF2">
    <property type="entry name" value="PEPTIDOGLYCAN GLYCOSYLTRANSFERASE FTSW-RELATED"/>
    <property type="match status" value="1"/>
</dbReference>
<gene>
    <name evidence="23" type="ORF">ET33_12360</name>
</gene>
<proteinExistence type="inferred from homology"/>
<evidence type="ECO:0000256" key="16">
    <source>
        <dbReference type="ARBA" id="ARBA00038053"/>
    </source>
</evidence>
<feature type="transmembrane region" description="Helical" evidence="22">
    <location>
        <begin position="187"/>
        <end position="207"/>
    </location>
</feature>
<comment type="catalytic activity">
    <reaction evidence="20">
        <text>[GlcNAc-(1-&gt;4)-Mur2Ac(oyl-L-Ala-gamma-D-Glu-L-Lys-D-Ala-D-Ala)](n)-di-trans,octa-cis-undecaprenyl diphosphate + beta-D-GlcNAc-(1-&gt;4)-Mur2Ac(oyl-L-Ala-gamma-D-Glu-L-Lys-D-Ala-D-Ala)-di-trans,octa-cis-undecaprenyl diphosphate = [GlcNAc-(1-&gt;4)-Mur2Ac(oyl-L-Ala-gamma-D-Glu-L-Lys-D-Ala-D-Ala)](n+1)-di-trans,octa-cis-undecaprenyl diphosphate + di-trans,octa-cis-undecaprenyl diphosphate + H(+)</text>
        <dbReference type="Rhea" id="RHEA:23708"/>
        <dbReference type="Rhea" id="RHEA-COMP:9602"/>
        <dbReference type="Rhea" id="RHEA-COMP:9603"/>
        <dbReference type="ChEBI" id="CHEBI:15378"/>
        <dbReference type="ChEBI" id="CHEBI:58405"/>
        <dbReference type="ChEBI" id="CHEBI:60033"/>
        <dbReference type="ChEBI" id="CHEBI:78435"/>
        <dbReference type="EC" id="2.4.99.28"/>
    </reaction>
</comment>
<evidence type="ECO:0000256" key="11">
    <source>
        <dbReference type="ARBA" id="ARBA00023136"/>
    </source>
</evidence>
<evidence type="ECO:0000256" key="3">
    <source>
        <dbReference type="ARBA" id="ARBA00022475"/>
    </source>
</evidence>
<comment type="pathway">
    <text evidence="2">Cell wall biogenesis; peptidoglycan biosynthesis.</text>
</comment>
<dbReference type="EC" id="2.4.99.28" evidence="19"/>
<comment type="function">
    <text evidence="21">Peptidoglycan polymerase that is essential for cell division.</text>
</comment>
<evidence type="ECO:0000256" key="8">
    <source>
        <dbReference type="ARBA" id="ARBA00022960"/>
    </source>
</evidence>
<dbReference type="AlphaFoldDB" id="A0A081NZE9"/>
<keyword evidence="4" id="KW-0132">Cell division</keyword>
<keyword evidence="11 22" id="KW-0472">Membrane</keyword>
<sequence>MNTTKRGRPDFLMLFLTVLLVAIGLVMVFSSSAMTSSIKYHNMWYFELRQVTWAFAGLFFLFFFMNICYQKLKKWFRPLFLLTVVLLVLVLIVGTKVNGHKSWFGIGSLGMQPTELAKLSLVLYLAALIEKKGDRFQNFKEGLAPVLLIVGFIAGLIMLQPDIGSNIIIVAASVIMMIVGGANRKHLLLVALCAVPVGLVIVMAKSYRIQRLTSFMDPWSDTQNSSYQLVQSLYAFGHGGLTGSGFGQGIQKLFYLPEAHTDFIFSTIGEEFGFIGCALFLLIYLAFLWRGLIIALRSPDLFGTLCGIGIVSTIGIQALINLGGVTGSIPITGVPLPFISYGGSSLLLCMVSIGVLLSISRERS</sequence>
<evidence type="ECO:0000256" key="9">
    <source>
        <dbReference type="ARBA" id="ARBA00022984"/>
    </source>
</evidence>
<evidence type="ECO:0000256" key="18">
    <source>
        <dbReference type="ARBA" id="ARBA00041418"/>
    </source>
</evidence>
<feature type="transmembrane region" description="Helical" evidence="22">
    <location>
        <begin position="340"/>
        <end position="359"/>
    </location>
</feature>
<evidence type="ECO:0000256" key="19">
    <source>
        <dbReference type="ARBA" id="ARBA00044770"/>
    </source>
</evidence>
<feature type="transmembrane region" description="Helical" evidence="22">
    <location>
        <begin position="163"/>
        <end position="180"/>
    </location>
</feature>
<organism evidence="23 24">
    <name type="scientific">Paenibacillus tyrfis</name>
    <dbReference type="NCBI Taxonomy" id="1501230"/>
    <lineage>
        <taxon>Bacteria</taxon>
        <taxon>Bacillati</taxon>
        <taxon>Bacillota</taxon>
        <taxon>Bacilli</taxon>
        <taxon>Bacillales</taxon>
        <taxon>Paenibacillaceae</taxon>
        <taxon>Paenibacillus</taxon>
    </lineage>
</organism>
<evidence type="ECO:0000256" key="5">
    <source>
        <dbReference type="ARBA" id="ARBA00022676"/>
    </source>
</evidence>
<accession>A0A081NZE9</accession>
<name>A0A081NZE9_9BACL</name>
<keyword evidence="7 22" id="KW-0812">Transmembrane</keyword>
<dbReference type="GO" id="GO:0008955">
    <property type="term" value="F:peptidoglycan glycosyltransferase activity"/>
    <property type="evidence" value="ECO:0007669"/>
    <property type="project" value="UniProtKB-EC"/>
</dbReference>
<evidence type="ECO:0000256" key="2">
    <source>
        <dbReference type="ARBA" id="ARBA00004752"/>
    </source>
</evidence>
<dbReference type="GO" id="GO:0051301">
    <property type="term" value="P:cell division"/>
    <property type="evidence" value="ECO:0007669"/>
    <property type="project" value="UniProtKB-KW"/>
</dbReference>
<dbReference type="PANTHER" id="PTHR30474">
    <property type="entry name" value="CELL CYCLE PROTEIN"/>
    <property type="match status" value="1"/>
</dbReference>
<keyword evidence="12" id="KW-0131">Cell cycle</keyword>
<dbReference type="eggNOG" id="COG0772">
    <property type="taxonomic scope" value="Bacteria"/>
</dbReference>
<keyword evidence="9" id="KW-0573">Peptidoglycan synthesis</keyword>
<comment type="subcellular location">
    <subcellularLocation>
        <location evidence="1">Cell membrane</location>
        <topology evidence="1">Multi-pass membrane protein</topology>
    </subcellularLocation>
</comment>
<keyword evidence="8" id="KW-0133">Cell shape</keyword>
<dbReference type="GO" id="GO:0071555">
    <property type="term" value="P:cell wall organization"/>
    <property type="evidence" value="ECO:0007669"/>
    <property type="project" value="UniProtKB-KW"/>
</dbReference>
<keyword evidence="6" id="KW-0808">Transferase</keyword>
<dbReference type="GO" id="GO:0008360">
    <property type="term" value="P:regulation of cell shape"/>
    <property type="evidence" value="ECO:0007669"/>
    <property type="project" value="UniProtKB-KW"/>
</dbReference>
<protein>
    <recommendedName>
        <fullName evidence="17">Probable peptidoglycan glycosyltransferase FtsW</fullName>
        <ecNumber evidence="19">2.4.99.28</ecNumber>
    </recommendedName>
    <alternativeName>
        <fullName evidence="18">Cell division protein FtsW</fullName>
    </alternativeName>
    <alternativeName>
        <fullName evidence="15">Cell wall polymerase</fullName>
    </alternativeName>
    <alternativeName>
        <fullName evidence="14">Peptidoglycan polymerase</fullName>
    </alternativeName>
</protein>
<evidence type="ECO:0000256" key="12">
    <source>
        <dbReference type="ARBA" id="ARBA00023306"/>
    </source>
</evidence>
<evidence type="ECO:0000313" key="24">
    <source>
        <dbReference type="Proteomes" id="UP000028123"/>
    </source>
</evidence>
<dbReference type="Proteomes" id="UP000028123">
    <property type="component" value="Unassembled WGS sequence"/>
</dbReference>
<feature type="transmembrane region" description="Helical" evidence="22">
    <location>
        <begin position="139"/>
        <end position="157"/>
    </location>
</feature>
<keyword evidence="5" id="KW-0328">Glycosyltransferase</keyword>
<feature type="transmembrane region" description="Helical" evidence="22">
    <location>
        <begin position="272"/>
        <end position="289"/>
    </location>
</feature>
<comment type="similarity">
    <text evidence="16">Belongs to the SEDS family. FtsW subfamily.</text>
</comment>
<keyword evidence="24" id="KW-1185">Reference proteome</keyword>
<dbReference type="InterPro" id="IPR001182">
    <property type="entry name" value="FtsW/RodA"/>
</dbReference>
<evidence type="ECO:0000256" key="15">
    <source>
        <dbReference type="ARBA" id="ARBA00033270"/>
    </source>
</evidence>
<keyword evidence="13" id="KW-0961">Cell wall biogenesis/degradation</keyword>
<feature type="transmembrane region" description="Helical" evidence="22">
    <location>
        <begin position="103"/>
        <end position="127"/>
    </location>
</feature>